<dbReference type="Gene3D" id="3.40.50.880">
    <property type="match status" value="1"/>
</dbReference>
<dbReference type="PANTHER" id="PTHR40469">
    <property type="entry name" value="SECRETED GLYCOSYL HYDROLASE"/>
    <property type="match status" value="1"/>
</dbReference>
<organism evidence="2 3">
    <name type="scientific">Anaerohalosphaera lusitana</name>
    <dbReference type="NCBI Taxonomy" id="1936003"/>
    <lineage>
        <taxon>Bacteria</taxon>
        <taxon>Pseudomonadati</taxon>
        <taxon>Planctomycetota</taxon>
        <taxon>Phycisphaerae</taxon>
        <taxon>Sedimentisphaerales</taxon>
        <taxon>Anaerohalosphaeraceae</taxon>
        <taxon>Anaerohalosphaera</taxon>
    </lineage>
</organism>
<dbReference type="Pfam" id="PF06283">
    <property type="entry name" value="ThuA"/>
    <property type="match status" value="1"/>
</dbReference>
<evidence type="ECO:0000313" key="2">
    <source>
        <dbReference type="EMBL" id="AQT69792.1"/>
    </source>
</evidence>
<keyword evidence="3" id="KW-1185">Reference proteome</keyword>
<evidence type="ECO:0000259" key="1">
    <source>
        <dbReference type="Pfam" id="PF06283"/>
    </source>
</evidence>
<dbReference type="PANTHER" id="PTHR40469:SF2">
    <property type="entry name" value="GALACTOSE-BINDING DOMAIN-LIKE SUPERFAMILY PROTEIN"/>
    <property type="match status" value="1"/>
</dbReference>
<reference evidence="3" key="1">
    <citation type="submission" date="2017-02" db="EMBL/GenBank/DDBJ databases">
        <title>Comparative genomics and description of representatives of a novel lineage of planctomycetes thriving in anoxic sediments.</title>
        <authorList>
            <person name="Spring S."/>
            <person name="Bunk B."/>
            <person name="Sproer C."/>
        </authorList>
    </citation>
    <scope>NUCLEOTIDE SEQUENCE [LARGE SCALE GENOMIC DNA]</scope>
    <source>
        <strain evidence="3">ST-NAGAB-D1</strain>
    </source>
</reference>
<dbReference type="Proteomes" id="UP000189674">
    <property type="component" value="Chromosome"/>
</dbReference>
<dbReference type="STRING" id="1936003.STSP2_02989"/>
<proteinExistence type="predicted"/>
<evidence type="ECO:0000313" key="3">
    <source>
        <dbReference type="Proteomes" id="UP000189674"/>
    </source>
</evidence>
<dbReference type="InterPro" id="IPR029010">
    <property type="entry name" value="ThuA-like"/>
</dbReference>
<dbReference type="AlphaFoldDB" id="A0A1U9NPC4"/>
<gene>
    <name evidence="2" type="ORF">STSP2_02989</name>
</gene>
<dbReference type="SUPFAM" id="SSF52317">
    <property type="entry name" value="Class I glutamine amidotransferase-like"/>
    <property type="match status" value="1"/>
</dbReference>
<sequence>MIAASIHLAGRSHANQPDDNPAAHILIYTRNGKGFVHKNIDASVACLENICKTNNWTTHATDDAAVFDTDLSRFDVIVFSNTNNQAFTTDDQRSAFQTYIRQGGAFVGIHSACGSERSWPWFWANVGGKFKRHPPFQPFDIKVIDSDNPATETLPAVWKWEDECYYLDNLNPDIHVLLAADMTTVKDSKKDEYPGKVFGNYFPLAWCHQFDGGRQFYTALGHDPKHYKDKNFINHLTGGIKWALDEEAVADNN</sequence>
<protein>
    <submittedName>
        <fullName evidence="2">Cytochrome c551/c552</fullName>
    </submittedName>
</protein>
<feature type="domain" description="ThuA-like" evidence="1">
    <location>
        <begin position="25"/>
        <end position="243"/>
    </location>
</feature>
<dbReference type="KEGG" id="alus:STSP2_02989"/>
<accession>A0A1U9NPC4</accession>
<dbReference type="EMBL" id="CP019791">
    <property type="protein sequence ID" value="AQT69792.1"/>
    <property type="molecule type" value="Genomic_DNA"/>
</dbReference>
<name>A0A1U9NPC4_9BACT</name>
<dbReference type="InterPro" id="IPR029062">
    <property type="entry name" value="Class_I_gatase-like"/>
</dbReference>